<dbReference type="AlphaFoldDB" id="A0A0R1KJA7"/>
<dbReference type="InterPro" id="IPR046947">
    <property type="entry name" value="LytR-like"/>
</dbReference>
<dbReference type="Gene3D" id="3.40.50.2300">
    <property type="match status" value="1"/>
</dbReference>
<evidence type="ECO:0000259" key="7">
    <source>
        <dbReference type="PROSITE" id="PS50930"/>
    </source>
</evidence>
<keyword evidence="5" id="KW-0597">Phosphoprotein</keyword>
<dbReference type="RefSeq" id="WP_025023325.1">
    <property type="nucleotide sequence ID" value="NZ_AZDZ01000001.1"/>
</dbReference>
<dbReference type="SUPFAM" id="SSF52172">
    <property type="entry name" value="CheY-like"/>
    <property type="match status" value="1"/>
</dbReference>
<dbReference type="PATRIC" id="fig|1423775.4.peg.749"/>
<accession>A0A0R1KJA7</accession>
<evidence type="ECO:0000256" key="2">
    <source>
        <dbReference type="ARBA" id="ARBA00023012"/>
    </source>
</evidence>
<dbReference type="PROSITE" id="PS50930">
    <property type="entry name" value="HTH_LYTTR"/>
    <property type="match status" value="1"/>
</dbReference>
<keyword evidence="2" id="KW-0902">Two-component regulatory system</keyword>
<comment type="function">
    <text evidence="4">Required for high-level post-exponential phase expression of a series of secreted proteins.</text>
</comment>
<dbReference type="InterPro" id="IPR011006">
    <property type="entry name" value="CheY-like_superfamily"/>
</dbReference>
<feature type="modified residue" description="4-aspartylphosphate" evidence="5">
    <location>
        <position position="62"/>
    </location>
</feature>
<dbReference type="GO" id="GO:0003677">
    <property type="term" value="F:DNA binding"/>
    <property type="evidence" value="ECO:0007669"/>
    <property type="project" value="InterPro"/>
</dbReference>
<evidence type="ECO:0000259" key="6">
    <source>
        <dbReference type="PROSITE" id="PS50110"/>
    </source>
</evidence>
<keyword evidence="1" id="KW-0963">Cytoplasm</keyword>
<feature type="domain" description="Response regulatory" evidence="6">
    <location>
        <begin position="4"/>
        <end position="128"/>
    </location>
</feature>
<dbReference type="PANTHER" id="PTHR37299:SF3">
    <property type="entry name" value="STAGE 0 SPORULATION PROTEIN A HOMOLOG"/>
    <property type="match status" value="1"/>
</dbReference>
<dbReference type="CDD" id="cd17533">
    <property type="entry name" value="REC_LytTR_AgrA-like"/>
    <property type="match status" value="1"/>
</dbReference>
<dbReference type="OrthoDB" id="9809318at2"/>
<evidence type="ECO:0000256" key="5">
    <source>
        <dbReference type="PROSITE-ProRule" id="PRU00169"/>
    </source>
</evidence>
<evidence type="ECO:0000313" key="9">
    <source>
        <dbReference type="Proteomes" id="UP000051248"/>
    </source>
</evidence>
<proteinExistence type="predicted"/>
<dbReference type="PANTHER" id="PTHR37299">
    <property type="entry name" value="TRANSCRIPTIONAL REGULATOR-RELATED"/>
    <property type="match status" value="1"/>
</dbReference>
<evidence type="ECO:0000256" key="3">
    <source>
        <dbReference type="ARBA" id="ARBA00023159"/>
    </source>
</evidence>
<dbReference type="Proteomes" id="UP000051248">
    <property type="component" value="Unassembled WGS sequence"/>
</dbReference>
<dbReference type="EMBL" id="AZDZ01000001">
    <property type="protein sequence ID" value="KRK81140.1"/>
    <property type="molecule type" value="Genomic_DNA"/>
</dbReference>
<reference evidence="8 9" key="1">
    <citation type="journal article" date="2015" name="Genome Announc.">
        <title>Expanding the biotechnology potential of lactobacilli through comparative genomics of 213 strains and associated genera.</title>
        <authorList>
            <person name="Sun Z."/>
            <person name="Harris H.M."/>
            <person name="McCann A."/>
            <person name="Guo C."/>
            <person name="Argimon S."/>
            <person name="Zhang W."/>
            <person name="Yang X."/>
            <person name="Jeffery I.B."/>
            <person name="Cooney J.C."/>
            <person name="Kagawa T.F."/>
            <person name="Liu W."/>
            <person name="Song Y."/>
            <person name="Salvetti E."/>
            <person name="Wrobel A."/>
            <person name="Rasinkangas P."/>
            <person name="Parkhill J."/>
            <person name="Rea M.C."/>
            <person name="O'Sullivan O."/>
            <person name="Ritari J."/>
            <person name="Douillard F.P."/>
            <person name="Paul Ross R."/>
            <person name="Yang R."/>
            <person name="Briner A.E."/>
            <person name="Felis G.E."/>
            <person name="de Vos W.M."/>
            <person name="Barrangou R."/>
            <person name="Klaenhammer T.R."/>
            <person name="Caufield P.W."/>
            <person name="Cui Y."/>
            <person name="Zhang H."/>
            <person name="O'Toole P.W."/>
        </authorList>
    </citation>
    <scope>NUCLEOTIDE SEQUENCE [LARGE SCALE GENOMIC DNA]</scope>
    <source>
        <strain evidence="8 9">DSM 19682</strain>
    </source>
</reference>
<dbReference type="STRING" id="1423775.FD03_GL000732"/>
<dbReference type="GO" id="GO:0000156">
    <property type="term" value="F:phosphorelay response regulator activity"/>
    <property type="evidence" value="ECO:0007669"/>
    <property type="project" value="InterPro"/>
</dbReference>
<dbReference type="PROSITE" id="PS50110">
    <property type="entry name" value="RESPONSE_REGULATORY"/>
    <property type="match status" value="1"/>
</dbReference>
<name>A0A0R1KJA7_9LACO</name>
<dbReference type="Gene3D" id="2.40.50.1020">
    <property type="entry name" value="LytTr DNA-binding domain"/>
    <property type="match status" value="1"/>
</dbReference>
<protein>
    <submittedName>
        <fullName evidence="8">Response regulator</fullName>
    </submittedName>
</protein>
<keyword evidence="3" id="KW-0010">Activator</keyword>
<sequence length="245" mass="28652">MTYPIIICEDDMVQLQQFEVLVNNYMLFHSDPFEIAFKTQSPDEVLEYLQEYPTSNGIYFLDIDLKSDMNGIDLAVKIRKIDVQAKIIFVTTHDEMAPVTFKRKVEALGFIAKDQEPEEFRQEFYDTLTLAKDRIDRIMTCQKRCFAFSVGNQIYHINLDEVLFVETSTVPHRLDLYTRTGKYEFYGNLNELEKKYSSLFRANRSCLANPQTISEADFGRRKMHFGPELVRSFSLGKAKKLRTLM</sequence>
<feature type="domain" description="HTH LytTR-type" evidence="7">
    <location>
        <begin position="146"/>
        <end position="245"/>
    </location>
</feature>
<evidence type="ECO:0000256" key="1">
    <source>
        <dbReference type="ARBA" id="ARBA00022490"/>
    </source>
</evidence>
<dbReference type="Pfam" id="PF04397">
    <property type="entry name" value="LytTR"/>
    <property type="match status" value="1"/>
</dbReference>
<keyword evidence="9" id="KW-1185">Reference proteome</keyword>
<dbReference type="Pfam" id="PF00072">
    <property type="entry name" value="Response_reg"/>
    <property type="match status" value="1"/>
</dbReference>
<evidence type="ECO:0000256" key="4">
    <source>
        <dbReference type="ARBA" id="ARBA00037164"/>
    </source>
</evidence>
<dbReference type="SMART" id="SM00850">
    <property type="entry name" value="LytTR"/>
    <property type="match status" value="1"/>
</dbReference>
<dbReference type="eggNOG" id="COG3279">
    <property type="taxonomic scope" value="Bacteria"/>
</dbReference>
<dbReference type="InterPro" id="IPR007492">
    <property type="entry name" value="LytTR_DNA-bd_dom"/>
</dbReference>
<organism evidence="8 9">
    <name type="scientific">Companilactobacillus nodensis DSM 19682 = JCM 14932 = NBRC 107160</name>
    <dbReference type="NCBI Taxonomy" id="1423775"/>
    <lineage>
        <taxon>Bacteria</taxon>
        <taxon>Bacillati</taxon>
        <taxon>Bacillota</taxon>
        <taxon>Bacilli</taxon>
        <taxon>Lactobacillales</taxon>
        <taxon>Lactobacillaceae</taxon>
        <taxon>Companilactobacillus</taxon>
    </lineage>
</organism>
<dbReference type="SMART" id="SM00448">
    <property type="entry name" value="REC"/>
    <property type="match status" value="1"/>
</dbReference>
<gene>
    <name evidence="8" type="ORF">FD03_GL000732</name>
</gene>
<evidence type="ECO:0000313" key="8">
    <source>
        <dbReference type="EMBL" id="KRK81140.1"/>
    </source>
</evidence>
<dbReference type="InterPro" id="IPR001789">
    <property type="entry name" value="Sig_transdc_resp-reg_receiver"/>
</dbReference>
<comment type="caution">
    <text evidence="8">The sequence shown here is derived from an EMBL/GenBank/DDBJ whole genome shotgun (WGS) entry which is preliminary data.</text>
</comment>